<proteinExistence type="predicted"/>
<name>A0A3S0YWU7_9GAMM</name>
<organism evidence="1 2">
    <name type="scientific">Vreelandella andesensis</name>
    <dbReference type="NCBI Taxonomy" id="447567"/>
    <lineage>
        <taxon>Bacteria</taxon>
        <taxon>Pseudomonadati</taxon>
        <taxon>Pseudomonadota</taxon>
        <taxon>Gammaproteobacteria</taxon>
        <taxon>Oceanospirillales</taxon>
        <taxon>Halomonadaceae</taxon>
        <taxon>Vreelandella</taxon>
    </lineage>
</organism>
<evidence type="ECO:0000313" key="2">
    <source>
        <dbReference type="Proteomes" id="UP000287336"/>
    </source>
</evidence>
<protein>
    <submittedName>
        <fullName evidence="1">Uncharacterized protein</fullName>
    </submittedName>
</protein>
<dbReference type="OrthoDB" id="6362681at2"/>
<evidence type="ECO:0000313" key="1">
    <source>
        <dbReference type="EMBL" id="RUR31544.1"/>
    </source>
</evidence>
<dbReference type="Proteomes" id="UP000287336">
    <property type="component" value="Unassembled WGS sequence"/>
</dbReference>
<sequence>MTPEVIRRQYLDAMGITAWASKYQLPNARPTEVCEWEDAPAATPPRERLQALLDDAPAPRTRSLPPDVNSIVNSTANSISDAGTEVSSAPSAVRALLGQIPAADSKPLDAPIASTLENSAAEVLPVSDAESLTFSFTCVCLGGRWLSLHEGELTLVEQQLLANMLQAAGILRGEMPEATYFKWPPMANTFMPEEPLEEAQEGVAAFIAGAAGRQEWQLERLLWWGADELPNDSPLVRVLAVSQQQSQTLSLPVWQGPALKILAKHADAKRNLWPALVLLGQQWRAEATAQ</sequence>
<comment type="caution">
    <text evidence="1">The sequence shown here is derived from an EMBL/GenBank/DDBJ whole genome shotgun (WGS) entry which is preliminary data.</text>
</comment>
<reference evidence="1 2" key="1">
    <citation type="submission" date="2018-12" db="EMBL/GenBank/DDBJ databases">
        <title>three novel Halomonas strain isolated from plants.</title>
        <authorList>
            <person name="Sun C."/>
        </authorList>
    </citation>
    <scope>NUCLEOTIDE SEQUENCE [LARGE SCALE GENOMIC DNA]</scope>
    <source>
        <strain evidence="1 2">DSM 19434</strain>
    </source>
</reference>
<dbReference type="AlphaFoldDB" id="A0A3S0YWU7"/>
<gene>
    <name evidence="1" type="ORF">ELY33_07765</name>
</gene>
<dbReference type="EMBL" id="RZHG01000015">
    <property type="protein sequence ID" value="RUR31544.1"/>
    <property type="molecule type" value="Genomic_DNA"/>
</dbReference>
<dbReference type="RefSeq" id="WP_126946376.1">
    <property type="nucleotide sequence ID" value="NZ_RZHG01000015.1"/>
</dbReference>
<accession>A0A3S0YWU7</accession>
<keyword evidence="2" id="KW-1185">Reference proteome</keyword>